<proteinExistence type="predicted"/>
<name>A0AA43U6G5_9ACTN</name>
<dbReference type="EMBL" id="JAUMVS010000137">
    <property type="protein sequence ID" value="MDO4842308.1"/>
    <property type="molecule type" value="Genomic_DNA"/>
</dbReference>
<gene>
    <name evidence="1" type="ORF">Q3982_06495</name>
</gene>
<reference evidence="1" key="1">
    <citation type="submission" date="2023-07" db="EMBL/GenBank/DDBJ databases">
        <title>Between Cages and Wild: Unraveling the Impact of Captivity on Animal Microbiomes and Antimicrobial Resistance.</title>
        <authorList>
            <person name="Schmartz G.P."/>
            <person name="Rehner J."/>
            <person name="Schuff M.J."/>
            <person name="Becker S.L."/>
            <person name="Kravczyk M."/>
            <person name="Gurevich A."/>
            <person name="Francke R."/>
            <person name="Mueller R."/>
            <person name="Keller V."/>
            <person name="Keller A."/>
        </authorList>
    </citation>
    <scope>NUCLEOTIDE SEQUENCE</scope>
    <source>
        <strain evidence="1">S12M_St_49</strain>
    </source>
</reference>
<dbReference type="Proteomes" id="UP001168575">
    <property type="component" value="Unassembled WGS sequence"/>
</dbReference>
<keyword evidence="2" id="KW-1185">Reference proteome</keyword>
<organism evidence="1 2">
    <name type="scientific">Phoenicibacter congonensis</name>
    <dbReference type="NCBI Taxonomy" id="1944646"/>
    <lineage>
        <taxon>Bacteria</taxon>
        <taxon>Bacillati</taxon>
        <taxon>Actinomycetota</taxon>
        <taxon>Coriobacteriia</taxon>
        <taxon>Eggerthellales</taxon>
        <taxon>Eggerthellaceae</taxon>
        <taxon>Phoenicibacter</taxon>
    </lineage>
</organism>
<protein>
    <submittedName>
        <fullName evidence="1">Uncharacterized protein</fullName>
    </submittedName>
</protein>
<accession>A0AA43U6G5</accession>
<evidence type="ECO:0000313" key="2">
    <source>
        <dbReference type="Proteomes" id="UP001168575"/>
    </source>
</evidence>
<evidence type="ECO:0000313" key="1">
    <source>
        <dbReference type="EMBL" id="MDO4842308.1"/>
    </source>
</evidence>
<dbReference type="AlphaFoldDB" id="A0AA43U6G5"/>
<sequence length="47" mass="5548">MQFHETVYGKRFFEVQLPKLTAAINRLAEAIEHQNQQDENSSKENEK</sequence>
<comment type="caution">
    <text evidence="1">The sequence shown here is derived from an EMBL/GenBank/DDBJ whole genome shotgun (WGS) entry which is preliminary data.</text>
</comment>